<dbReference type="Pfam" id="PF13578">
    <property type="entry name" value="Methyltransf_24"/>
    <property type="match status" value="1"/>
</dbReference>
<dbReference type="GO" id="GO:0032259">
    <property type="term" value="P:methylation"/>
    <property type="evidence" value="ECO:0007669"/>
    <property type="project" value="UniProtKB-KW"/>
</dbReference>
<dbReference type="OrthoDB" id="238943at2157"/>
<proteinExistence type="predicted"/>
<dbReference type="EMBL" id="FOAD01000002">
    <property type="protein sequence ID" value="SEK91186.1"/>
    <property type="molecule type" value="Genomic_DNA"/>
</dbReference>
<dbReference type="InterPro" id="IPR029063">
    <property type="entry name" value="SAM-dependent_MTases_sf"/>
</dbReference>
<keyword evidence="1" id="KW-0808">Transferase</keyword>
<evidence type="ECO:0000313" key="1">
    <source>
        <dbReference type="EMBL" id="SEK91186.1"/>
    </source>
</evidence>
<gene>
    <name evidence="1" type="ORF">SAMN04488691_102139</name>
</gene>
<accession>A0A1H7KXG1</accession>
<dbReference type="SUPFAM" id="SSF53335">
    <property type="entry name" value="S-adenosyl-L-methionine-dependent methyltransferases"/>
    <property type="match status" value="1"/>
</dbReference>
<dbReference type="GO" id="GO:0008168">
    <property type="term" value="F:methyltransferase activity"/>
    <property type="evidence" value="ECO:0007669"/>
    <property type="project" value="UniProtKB-KW"/>
</dbReference>
<sequence>MSQYRQSVFAAILPNRLLQPIKQHGVAGATRKALTSPTAAYRYLSAAGMRELLPRHRYESPPSPNELESFVLDLGLDATHRDITDAWLALAGDEQFRAELTASFRRTATGPDVFYHNWRDVLSVLVRLTEPEMVVETGVRGGMSAAYLLSALDRNARGSLVSIDIGDTSVLPADLDDPEIGWLVPYRLREHWELRLGDSTTELPSVLDDSTDLFFSDVPNAILRDELAIAATRMRPGSIIVTCCPVGSAAEATWTEFADAALTNTARATRWVSEDGRSDLCAGILGDDGTGGFEA</sequence>
<name>A0A1H7KXG1_HALLR</name>
<dbReference type="Proteomes" id="UP000183894">
    <property type="component" value="Unassembled WGS sequence"/>
</dbReference>
<reference evidence="1 2" key="1">
    <citation type="submission" date="2016-10" db="EMBL/GenBank/DDBJ databases">
        <authorList>
            <person name="de Groot N.N."/>
        </authorList>
    </citation>
    <scope>NUCLEOTIDE SEQUENCE [LARGE SCALE GENOMIC DNA]</scope>
    <source>
        <strain evidence="1 2">CDM_5</strain>
    </source>
</reference>
<keyword evidence="1" id="KW-0489">Methyltransferase</keyword>
<protein>
    <submittedName>
        <fullName evidence="1">Predicted O-methyltransferase YrrM</fullName>
    </submittedName>
</protein>
<organism evidence="1 2">
    <name type="scientific">Haloferax larsenii</name>
    <dbReference type="NCBI Taxonomy" id="302484"/>
    <lineage>
        <taxon>Archaea</taxon>
        <taxon>Methanobacteriati</taxon>
        <taxon>Methanobacteriota</taxon>
        <taxon>Stenosarchaea group</taxon>
        <taxon>Halobacteria</taxon>
        <taxon>Halobacteriales</taxon>
        <taxon>Haloferacaceae</taxon>
        <taxon>Haloferax</taxon>
    </lineage>
</organism>
<dbReference type="RefSeq" id="WP_074792783.1">
    <property type="nucleotide sequence ID" value="NZ_FOAD01000002.1"/>
</dbReference>
<dbReference type="Gene3D" id="3.40.50.150">
    <property type="entry name" value="Vaccinia Virus protein VP39"/>
    <property type="match status" value="1"/>
</dbReference>
<dbReference type="AlphaFoldDB" id="A0A1H7KXG1"/>
<evidence type="ECO:0000313" key="2">
    <source>
        <dbReference type="Proteomes" id="UP000183894"/>
    </source>
</evidence>